<reference evidence="2 3" key="1">
    <citation type="journal article" date="2021" name="Hortic Res">
        <title>Chromosome-scale assembly of the Dendrobium chrysotoxum genome enhances the understanding of orchid evolution.</title>
        <authorList>
            <person name="Zhang Y."/>
            <person name="Zhang G.Q."/>
            <person name="Zhang D."/>
            <person name="Liu X.D."/>
            <person name="Xu X.Y."/>
            <person name="Sun W.H."/>
            <person name="Yu X."/>
            <person name="Zhu X."/>
            <person name="Wang Z.W."/>
            <person name="Zhao X."/>
            <person name="Zhong W.Y."/>
            <person name="Chen H."/>
            <person name="Yin W.L."/>
            <person name="Huang T."/>
            <person name="Niu S.C."/>
            <person name="Liu Z.J."/>
        </authorList>
    </citation>
    <scope>NUCLEOTIDE SEQUENCE [LARGE SCALE GENOMIC DNA]</scope>
    <source>
        <strain evidence="2">Lindl</strain>
    </source>
</reference>
<keyword evidence="3" id="KW-1185">Reference proteome</keyword>
<accession>A0AAV7G563</accession>
<gene>
    <name evidence="2" type="ORF">IEQ34_018599</name>
</gene>
<sequence>MDSSKNWYNSFFFVKNEWGLPEKWDKLKELPSSLHVGNAFKIGPDRPVQPVEPRTGRPTGYEPVSHRTGVELLEPAVWPPNRSRFLITGRFSYNAVEGRLTAELSGLAKIDSSTSVRRSNREPLLLPNDEFVKVNFLQGEYKRRLEVKTKETLALESQLTKCRAELVTISTSLSFQNREVDLSLHELIEARAEIN</sequence>
<name>A0AAV7G563_DENCH</name>
<evidence type="ECO:0000313" key="3">
    <source>
        <dbReference type="Proteomes" id="UP000775213"/>
    </source>
</evidence>
<evidence type="ECO:0000256" key="1">
    <source>
        <dbReference type="SAM" id="MobiDB-lite"/>
    </source>
</evidence>
<organism evidence="2 3">
    <name type="scientific">Dendrobium chrysotoxum</name>
    <name type="common">Orchid</name>
    <dbReference type="NCBI Taxonomy" id="161865"/>
    <lineage>
        <taxon>Eukaryota</taxon>
        <taxon>Viridiplantae</taxon>
        <taxon>Streptophyta</taxon>
        <taxon>Embryophyta</taxon>
        <taxon>Tracheophyta</taxon>
        <taxon>Spermatophyta</taxon>
        <taxon>Magnoliopsida</taxon>
        <taxon>Liliopsida</taxon>
        <taxon>Asparagales</taxon>
        <taxon>Orchidaceae</taxon>
        <taxon>Epidendroideae</taxon>
        <taxon>Malaxideae</taxon>
        <taxon>Dendrobiinae</taxon>
        <taxon>Dendrobium</taxon>
    </lineage>
</organism>
<proteinExistence type="predicted"/>
<dbReference type="EMBL" id="JAGFBR010000017">
    <property type="protein sequence ID" value="KAH0451300.1"/>
    <property type="molecule type" value="Genomic_DNA"/>
</dbReference>
<comment type="caution">
    <text evidence="2">The sequence shown here is derived from an EMBL/GenBank/DDBJ whole genome shotgun (WGS) entry which is preliminary data.</text>
</comment>
<feature type="region of interest" description="Disordered" evidence="1">
    <location>
        <begin position="44"/>
        <end position="64"/>
    </location>
</feature>
<dbReference type="AlphaFoldDB" id="A0AAV7G563"/>
<evidence type="ECO:0000313" key="2">
    <source>
        <dbReference type="EMBL" id="KAH0451300.1"/>
    </source>
</evidence>
<dbReference type="Proteomes" id="UP000775213">
    <property type="component" value="Unassembled WGS sequence"/>
</dbReference>
<protein>
    <submittedName>
        <fullName evidence="2">Uncharacterized protein</fullName>
    </submittedName>
</protein>